<dbReference type="AlphaFoldDB" id="A0AAJ4JTL7"/>
<keyword evidence="2" id="KW-0328">Glycosyltransferase</keyword>
<dbReference type="EMBL" id="CP031926">
    <property type="protein sequence ID" value="QRZ33789.1"/>
    <property type="molecule type" value="Genomic_DNA"/>
</dbReference>
<name>A0AAJ4JTL7_LACLL</name>
<dbReference type="SUPFAM" id="SSF53448">
    <property type="entry name" value="Nucleotide-diphospho-sugar transferases"/>
    <property type="match status" value="1"/>
</dbReference>
<feature type="domain" description="Glycosyltransferase 2-like" evidence="1">
    <location>
        <begin position="7"/>
        <end position="142"/>
    </location>
</feature>
<accession>A0AAJ4JTL7</accession>
<proteinExistence type="predicted"/>
<evidence type="ECO:0000259" key="1">
    <source>
        <dbReference type="Pfam" id="PF00535"/>
    </source>
</evidence>
<evidence type="ECO:0000313" key="3">
    <source>
        <dbReference type="Proteomes" id="UP000663169"/>
    </source>
</evidence>
<dbReference type="InterPro" id="IPR001173">
    <property type="entry name" value="Glyco_trans_2-like"/>
</dbReference>
<dbReference type="Gene3D" id="3.90.550.10">
    <property type="entry name" value="Spore Coat Polysaccharide Biosynthesis Protein SpsA, Chain A"/>
    <property type="match status" value="1"/>
</dbReference>
<gene>
    <name evidence="2" type="ORF">LL223_0118</name>
</gene>
<sequence length="309" mass="36771">MNGNKISVIIATYNGEKFLKEQFDSIKNQTFVPDEVIIRDDGSTDGTVEFIEKYIEKYNLKSWKIIRNIKNLGWRKNFIQLLQDSTGEIIFLSDQDDVWDLNKIEKMYIEMENRSEVLLCSCNYRIINQSNKKVHIPKYKSIRQGNLDKVILTKKIEQLRPGNTYAVRRMFLPYIYRFFKINENIPHDSAIEYSAKLLNGMYILPETLTSWRIHGDSTFSKEEGSKALINYFDNMIIRYSSSLKFIEVLPKKRVDSIKYYRHYSSELKGFENARKYLIEKKISRLLELVIHFKFRNVLRVFKFMILNND</sequence>
<reference evidence="2" key="1">
    <citation type="journal article" date="2020" name="Mol. Microbiol.">
        <title>The CWPS Rubik's cube: Linking diversity of cell wall polysaccharide structures with the encoded biosynthetic machinery of selected Lactococcus lactis strains.</title>
        <authorList>
            <person name="Mahony J."/>
            <person name="Frantzen C."/>
            <person name="Vinogradov E."/>
            <person name="Sadovskaya I."/>
            <person name="Theodorou I."/>
            <person name="Kelleher P."/>
            <person name="Chapot-Chartier M.P."/>
            <person name="Cambillau C."/>
            <person name="Holo H."/>
            <person name="van Sinderen D."/>
        </authorList>
    </citation>
    <scope>NUCLEOTIDE SEQUENCE</scope>
    <source>
        <strain evidence="2">223</strain>
    </source>
</reference>
<evidence type="ECO:0000313" key="2">
    <source>
        <dbReference type="EMBL" id="QRZ33789.1"/>
    </source>
</evidence>
<dbReference type="GO" id="GO:0016758">
    <property type="term" value="F:hexosyltransferase activity"/>
    <property type="evidence" value="ECO:0007669"/>
    <property type="project" value="UniProtKB-ARBA"/>
</dbReference>
<dbReference type="PANTHER" id="PTHR22916">
    <property type="entry name" value="GLYCOSYLTRANSFERASE"/>
    <property type="match status" value="1"/>
</dbReference>
<dbReference type="InterPro" id="IPR029044">
    <property type="entry name" value="Nucleotide-diphossugar_trans"/>
</dbReference>
<reference evidence="2" key="2">
    <citation type="submission" date="2023-04" db="EMBL/GenBank/DDBJ databases">
        <authorList>
            <person name="McDonnell B."/>
        </authorList>
    </citation>
    <scope>NUCLEOTIDE SEQUENCE</scope>
    <source>
        <strain evidence="2">223</strain>
    </source>
</reference>
<organism evidence="2 3">
    <name type="scientific">Lactococcus lactis subsp. lactis</name>
    <name type="common">Streptococcus lactis</name>
    <dbReference type="NCBI Taxonomy" id="1360"/>
    <lineage>
        <taxon>Bacteria</taxon>
        <taxon>Bacillati</taxon>
        <taxon>Bacillota</taxon>
        <taxon>Bacilli</taxon>
        <taxon>Lactobacillales</taxon>
        <taxon>Streptococcaceae</taxon>
        <taxon>Lactococcus</taxon>
    </lineage>
</organism>
<dbReference type="PANTHER" id="PTHR22916:SF3">
    <property type="entry name" value="UDP-GLCNAC:BETAGAL BETA-1,3-N-ACETYLGLUCOSAMINYLTRANSFERASE-LIKE PROTEIN 1"/>
    <property type="match status" value="1"/>
</dbReference>
<dbReference type="Proteomes" id="UP000663169">
    <property type="component" value="Chromosome"/>
</dbReference>
<dbReference type="Pfam" id="PF00535">
    <property type="entry name" value="Glycos_transf_2"/>
    <property type="match status" value="1"/>
</dbReference>
<keyword evidence="2" id="KW-0808">Transferase</keyword>
<dbReference type="EC" id="2.4.-.-" evidence="2"/>
<dbReference type="RefSeq" id="WP_205288553.1">
    <property type="nucleotide sequence ID" value="NZ_CP031926.2"/>
</dbReference>
<protein>
    <submittedName>
        <fullName evidence="2">Glycosyltransferase</fullName>
        <ecNumber evidence="2">2.4.-.-</ecNumber>
    </submittedName>
</protein>